<dbReference type="Gene3D" id="3.40.50.1820">
    <property type="entry name" value="alpha/beta hydrolase"/>
    <property type="match status" value="1"/>
</dbReference>
<evidence type="ECO:0000313" key="4">
    <source>
        <dbReference type="Proteomes" id="UP001595751"/>
    </source>
</evidence>
<evidence type="ECO:0000256" key="2">
    <source>
        <dbReference type="SAM" id="SignalP"/>
    </source>
</evidence>
<accession>A0ABV7ZRV4</accession>
<proteinExistence type="predicted"/>
<name>A0ABV7ZRV4_9CORY</name>
<keyword evidence="4" id="KW-1185">Reference proteome</keyword>
<feature type="region of interest" description="Disordered" evidence="1">
    <location>
        <begin position="414"/>
        <end position="438"/>
    </location>
</feature>
<gene>
    <name evidence="3" type="ORF">ACFORJ_12175</name>
</gene>
<keyword evidence="2" id="KW-0732">Signal</keyword>
<dbReference type="Proteomes" id="UP001595751">
    <property type="component" value="Unassembled WGS sequence"/>
</dbReference>
<dbReference type="InterPro" id="IPR029058">
    <property type="entry name" value="AB_hydrolase_fold"/>
</dbReference>
<organism evidence="3 4">
    <name type="scientific">Corynebacterium hansenii</name>
    <dbReference type="NCBI Taxonomy" id="394964"/>
    <lineage>
        <taxon>Bacteria</taxon>
        <taxon>Bacillati</taxon>
        <taxon>Actinomycetota</taxon>
        <taxon>Actinomycetes</taxon>
        <taxon>Mycobacteriales</taxon>
        <taxon>Corynebacteriaceae</taxon>
        <taxon>Corynebacterium</taxon>
    </lineage>
</organism>
<dbReference type="Gene3D" id="1.10.260.130">
    <property type="match status" value="1"/>
</dbReference>
<dbReference type="EMBL" id="JBHRZN010000004">
    <property type="protein sequence ID" value="MFC3850915.1"/>
    <property type="molecule type" value="Genomic_DNA"/>
</dbReference>
<sequence length="438" mass="45716">MIRLRRTVLAIGTSAALVLSAAPAAHALGPFPQNPTRSGDAGVVSTSEKMELVGGNGAWRADATKFTYSSTDSMGRPSIDRATYIEPRTPWKGPGPRPLVAIAPGTQGPGEHCDPSSTAATGIHVGMTPPDLGVGYEMLPAAENLSRGAAVVIIDHHRNPDTGSQEYADNISSGQSMLDAAVAARGLGVDPAAPVGLYGYSQGGSTSGWAAENAHRYAPDLNVVASTVGAPPSNLIEVLDTIDGSILSAAVAYAINGVLGKDEELRRKITEEELNDAGRAWLKSSDGLCIGGAVLDSGFRSTRDFTADGSSLKEVIEARYPEVLEELARQKLGKDVPDHPTMVYGGIGDDIIPINQIRELNADWTGKGADVTYVEDNTPAIPGKVGVNHIAPMLSQLLPAIDFLWAHFSPEPSTPIPGAPGSLTPQLPSQSELPGLSR</sequence>
<reference evidence="4" key="1">
    <citation type="journal article" date="2019" name="Int. J. Syst. Evol. Microbiol.">
        <title>The Global Catalogue of Microorganisms (GCM) 10K type strain sequencing project: providing services to taxonomists for standard genome sequencing and annotation.</title>
        <authorList>
            <consortium name="The Broad Institute Genomics Platform"/>
            <consortium name="The Broad Institute Genome Sequencing Center for Infectious Disease"/>
            <person name="Wu L."/>
            <person name="Ma J."/>
        </authorList>
    </citation>
    <scope>NUCLEOTIDE SEQUENCE [LARGE SCALE GENOMIC DNA]</scope>
    <source>
        <strain evidence="4">CCUG 53252</strain>
    </source>
</reference>
<dbReference type="PANTHER" id="PTHR34853">
    <property type="match status" value="1"/>
</dbReference>
<dbReference type="Pfam" id="PF03583">
    <property type="entry name" value="LIP"/>
    <property type="match status" value="1"/>
</dbReference>
<evidence type="ECO:0000313" key="3">
    <source>
        <dbReference type="EMBL" id="MFC3850915.1"/>
    </source>
</evidence>
<comment type="caution">
    <text evidence="3">The sequence shown here is derived from an EMBL/GenBank/DDBJ whole genome shotgun (WGS) entry which is preliminary data.</text>
</comment>
<protein>
    <submittedName>
        <fullName evidence="3">Lipase family protein</fullName>
    </submittedName>
</protein>
<dbReference type="RefSeq" id="WP_290288018.1">
    <property type="nucleotide sequence ID" value="NZ_CP047211.1"/>
</dbReference>
<dbReference type="InterPro" id="IPR006311">
    <property type="entry name" value="TAT_signal"/>
</dbReference>
<dbReference type="PROSITE" id="PS51318">
    <property type="entry name" value="TAT"/>
    <property type="match status" value="1"/>
</dbReference>
<dbReference type="PIRSF" id="PIRSF029171">
    <property type="entry name" value="Esterase_LipA"/>
    <property type="match status" value="1"/>
</dbReference>
<dbReference type="PANTHER" id="PTHR34853:SF1">
    <property type="entry name" value="LIPASE 5"/>
    <property type="match status" value="1"/>
</dbReference>
<feature type="chain" id="PRO_5047381414" evidence="2">
    <location>
        <begin position="28"/>
        <end position="438"/>
    </location>
</feature>
<feature type="compositionally biased region" description="Polar residues" evidence="1">
    <location>
        <begin position="423"/>
        <end position="432"/>
    </location>
</feature>
<dbReference type="SUPFAM" id="SSF53474">
    <property type="entry name" value="alpha/beta-Hydrolases"/>
    <property type="match status" value="1"/>
</dbReference>
<dbReference type="InterPro" id="IPR005152">
    <property type="entry name" value="Lipase_secreted"/>
</dbReference>
<evidence type="ECO:0000256" key="1">
    <source>
        <dbReference type="SAM" id="MobiDB-lite"/>
    </source>
</evidence>
<feature type="signal peptide" evidence="2">
    <location>
        <begin position="1"/>
        <end position="27"/>
    </location>
</feature>